<dbReference type="SUPFAM" id="SSF49777">
    <property type="entry name" value="PEBP-like"/>
    <property type="match status" value="1"/>
</dbReference>
<sequence>MMYLFISNSFPKILKSLSGAVHFLVCGVAFILTDGVPPQMTGDILERLKGAGIIGDIIHEAPSGSLEVRHGNWVVDYGNNLTTRAFNLQPDIRWAAPNGTLYTLMIVGPDVPTRDNPDERYWLHWLVGNIPNNDTASGETRATYVGIERPMYEDGTHRLVYLLYKHRNNREAFYFGSVIEKRNTMYKRKYFSPKVWAEIHELNHPEAVNFCYISVP</sequence>
<evidence type="ECO:0000313" key="2">
    <source>
        <dbReference type="Proteomes" id="UP001152759"/>
    </source>
</evidence>
<dbReference type="Pfam" id="PF01161">
    <property type="entry name" value="PBP"/>
    <property type="match status" value="1"/>
</dbReference>
<dbReference type="AlphaFoldDB" id="A0A9P0A6C7"/>
<keyword evidence="2" id="KW-1185">Reference proteome</keyword>
<dbReference type="InterPro" id="IPR035810">
    <property type="entry name" value="PEBP_euk"/>
</dbReference>
<dbReference type="PANTHER" id="PTHR11362:SF82">
    <property type="entry name" value="PHOSPHATIDYLETHANOLAMINE-BINDING PROTEIN 4"/>
    <property type="match status" value="1"/>
</dbReference>
<protein>
    <submittedName>
        <fullName evidence="1">Uncharacterized protein</fullName>
    </submittedName>
</protein>
<dbReference type="PANTHER" id="PTHR11362">
    <property type="entry name" value="PHOSPHATIDYLETHANOLAMINE-BINDING PROTEIN"/>
    <property type="match status" value="1"/>
</dbReference>
<reference evidence="1" key="1">
    <citation type="submission" date="2021-12" db="EMBL/GenBank/DDBJ databases">
        <authorList>
            <person name="King R."/>
        </authorList>
    </citation>
    <scope>NUCLEOTIDE SEQUENCE</scope>
</reference>
<dbReference type="Gene3D" id="3.90.280.10">
    <property type="entry name" value="PEBP-like"/>
    <property type="match status" value="1"/>
</dbReference>
<evidence type="ECO:0000313" key="1">
    <source>
        <dbReference type="EMBL" id="CAH0387431.1"/>
    </source>
</evidence>
<dbReference type="EMBL" id="OU963864">
    <property type="protein sequence ID" value="CAH0387431.1"/>
    <property type="molecule type" value="Genomic_DNA"/>
</dbReference>
<name>A0A9P0A6C7_BEMTA</name>
<organism evidence="1 2">
    <name type="scientific">Bemisia tabaci</name>
    <name type="common">Sweetpotato whitefly</name>
    <name type="synonym">Aleurodes tabaci</name>
    <dbReference type="NCBI Taxonomy" id="7038"/>
    <lineage>
        <taxon>Eukaryota</taxon>
        <taxon>Metazoa</taxon>
        <taxon>Ecdysozoa</taxon>
        <taxon>Arthropoda</taxon>
        <taxon>Hexapoda</taxon>
        <taxon>Insecta</taxon>
        <taxon>Pterygota</taxon>
        <taxon>Neoptera</taxon>
        <taxon>Paraneoptera</taxon>
        <taxon>Hemiptera</taxon>
        <taxon>Sternorrhyncha</taxon>
        <taxon>Aleyrodoidea</taxon>
        <taxon>Aleyrodidae</taxon>
        <taxon>Aleyrodinae</taxon>
        <taxon>Bemisia</taxon>
    </lineage>
</organism>
<accession>A0A9P0A6C7</accession>
<dbReference type="Proteomes" id="UP001152759">
    <property type="component" value="Chromosome 3"/>
</dbReference>
<dbReference type="CDD" id="cd00866">
    <property type="entry name" value="PEBP_euk"/>
    <property type="match status" value="1"/>
</dbReference>
<dbReference type="InterPro" id="IPR008914">
    <property type="entry name" value="PEBP"/>
</dbReference>
<gene>
    <name evidence="1" type="ORF">BEMITA_LOCUS6449</name>
</gene>
<dbReference type="InterPro" id="IPR036610">
    <property type="entry name" value="PEBP-like_sf"/>
</dbReference>
<dbReference type="KEGG" id="btab:109036253"/>
<proteinExistence type="predicted"/>